<dbReference type="CDD" id="cd00063">
    <property type="entry name" value="FN3"/>
    <property type="match status" value="6"/>
</dbReference>
<evidence type="ECO:0000259" key="9">
    <source>
        <dbReference type="PROSITE" id="PS50835"/>
    </source>
</evidence>
<dbReference type="SMART" id="SM00409">
    <property type="entry name" value="IG"/>
    <property type="match status" value="4"/>
</dbReference>
<dbReference type="InterPro" id="IPR013098">
    <property type="entry name" value="Ig_I-set"/>
</dbReference>
<evidence type="ECO:0000313" key="12">
    <source>
        <dbReference type="Proteomes" id="UP000054630"/>
    </source>
</evidence>
<dbReference type="SUPFAM" id="SSF48726">
    <property type="entry name" value="Immunoglobulin"/>
    <property type="match status" value="4"/>
</dbReference>
<evidence type="ECO:0000256" key="5">
    <source>
        <dbReference type="ARBA" id="ARBA00023180"/>
    </source>
</evidence>
<sequence>LTMRKVGRHAGQFAILNFWSLKSAGEFCNLVRGIIAACMLHFVLAACFSWRSIRLGLIVPAPSELHFTIEPSDVLARRGQEVRFDCAVSGAETPTVHWRRGGVPLDAIGSRIRIAVRGEAVKSTAGEMTILLNRHLEVRCRRRRLWQISNWPHFLLQAVYHLQNGSLIISRAVELDTIYDSKQDVFQCVAVVGDHFVLVSRKARLKLIGSVRFVEEPYDRQVPVSSNVVLPCRIQGPIRPTVVTWLKDDLVLKSKCHIHFVSSRIIMPAHICAQALHTFSTVELPRLTVGTESGSLEIRNVQYSDQGVYKCQVKLANGANATVSQPGRLTILPKDEEHELRFEAKPISRTVAVSSSVDLICVVNGHPKPKVIWLKDQKELSLNSRRRIIGENSLLISDVSVADSGTYTCRASNSLETVESSAALEVNEAPKAVITPRSTTGKSGSDVIFRCDISGYPPPAVTWLKNGEIIKSSEYFIISGSQLKIAGLVKNDQGVYQCMADNDVGSAQASAILLVEEIGNSILIFFFVFLICVFQILCGTLGTTPRLFVHDAPSEPTGLKAVQVSSRYVHLQWDTPMAGGQSLSGYSIYYKSLDAQRERQVNCTVSDSRGFTVSGLAPEKTYFFRVVPVVLNGYGPSSPPLTVITAQEKTVPASVQNLKAYPLSSTSIQIEWDPPLTVAHDPINFYKIFYSFIDSEKQLASDSAEVNLDEEEEIEIQSRNTMYTLHGVEEDTVYRFRVEAVRLDGTSVASVPVHTRSFTDRPSAPPEKIEATALTSDRIMVRWAPPPAKERNGDIVAYKIRFKLKDRGSKSYTIHVDGPNTEYTISDLEPGATYMVRVAAVTVNGTGPYSIWTEVVTAVFKGEESQVPGAPTSLRLMATGNEIKATWTPPLDDGNVVRGFLIGWGINMPDIHTERVSGNVRSFTIANLKPNKDYVVSLKAYNKLGNGFPIYETVRTGEPVSTDVIGSVETPIGLRAQTLSSTAVTLSWTDRDVPLSHQRATDNRYYTIRYTSHYVSGGRYRYVNTSDTNYMIDGLKPDTQYEFSVKASLGRAESEWSMTAFNKTFSSAPSSAPRDLTPIDSDSDPTTVLLNWQPPKHPNGKITKYLIYYTLDQKLPDSKWMVEGIRGDRMSTTIDGLIPDTDYYFKIQAVNDRGYGPVSSVKLYQAKKLRALFGMLKIIIVNFIIYFIVNQLIIFFFSTNTDANAEQPFVTVPGKGEASGPGYAGLPRNVLNIVIAVVVASLAILLVISICCYYYQQKYARRRGYTAGVKKTPRDAKPPPDLWIHHDHALEMRGLDRKGSLQADSPSLHEQLKPLKSCCTPSPPASGVDMPRYQSLAGGACRYGLGTGRVSVVQPLNGGGSLSRKCHHVSSNSVDAVGSPRAHAICSSKLLQSGMNLPHLTAAYTASKQQPAAAQCRLMASNIESGECLPLTSNDSLTTKAPAASTAEARIGCNPLKSFTVLAVPPPPPPPTGSLPSTASGMLPNSTTATGSRIQLIRPNAAAAFGASSYPSPRSRAESSTSMTGAKGVLPSQLNNHSPNVSHQRMTDSTSDTNNTSTANNNNASTSTRDVSCEVTRSYSTEELTAQIQNLDNLMQDLNAISANEFDM</sequence>
<feature type="domain" description="Fibronectin type-III" evidence="10">
    <location>
        <begin position="555"/>
        <end position="648"/>
    </location>
</feature>
<evidence type="ECO:0000256" key="3">
    <source>
        <dbReference type="ARBA" id="ARBA00023136"/>
    </source>
</evidence>
<keyword evidence="3 8" id="KW-0472">Membrane</keyword>
<feature type="compositionally biased region" description="Low complexity" evidence="7">
    <location>
        <begin position="1547"/>
        <end position="1568"/>
    </location>
</feature>
<dbReference type="PANTHER" id="PTHR13817">
    <property type="entry name" value="TITIN"/>
    <property type="match status" value="1"/>
</dbReference>
<keyword evidence="4" id="KW-1015">Disulfide bond</keyword>
<feature type="compositionally biased region" description="Pro residues" evidence="7">
    <location>
        <begin position="1464"/>
        <end position="1473"/>
    </location>
</feature>
<evidence type="ECO:0000256" key="1">
    <source>
        <dbReference type="ARBA" id="ARBA00004370"/>
    </source>
</evidence>
<name>A0A0V0RWT8_9BILA</name>
<dbReference type="SMART" id="SM00060">
    <property type="entry name" value="FN3"/>
    <property type="match status" value="6"/>
</dbReference>
<dbReference type="SUPFAM" id="SSF49265">
    <property type="entry name" value="Fibronectin type III"/>
    <property type="match status" value="4"/>
</dbReference>
<feature type="domain" description="Ig-like" evidence="9">
    <location>
        <begin position="60"/>
        <end position="190"/>
    </location>
</feature>
<keyword evidence="8" id="KW-1133">Transmembrane helix</keyword>
<dbReference type="InterPro" id="IPR003598">
    <property type="entry name" value="Ig_sub2"/>
</dbReference>
<feature type="region of interest" description="Disordered" evidence="7">
    <location>
        <begin position="1464"/>
        <end position="1488"/>
    </location>
</feature>
<comment type="subcellular location">
    <subcellularLocation>
        <location evidence="1">Membrane</location>
    </subcellularLocation>
</comment>
<dbReference type="InterPro" id="IPR007110">
    <property type="entry name" value="Ig-like_dom"/>
</dbReference>
<feature type="domain" description="Fibronectin type-III" evidence="10">
    <location>
        <begin position="867"/>
        <end position="960"/>
    </location>
</feature>
<evidence type="ECO:0000256" key="2">
    <source>
        <dbReference type="ARBA" id="ARBA00022737"/>
    </source>
</evidence>
<dbReference type="Gene3D" id="2.60.40.10">
    <property type="entry name" value="Immunoglobulins"/>
    <property type="match status" value="10"/>
</dbReference>
<keyword evidence="8" id="KW-0812">Transmembrane</keyword>
<proteinExistence type="predicted"/>
<evidence type="ECO:0000313" key="11">
    <source>
        <dbReference type="EMBL" id="KRX18930.1"/>
    </source>
</evidence>
<dbReference type="InterPro" id="IPR013783">
    <property type="entry name" value="Ig-like_fold"/>
</dbReference>
<dbReference type="Proteomes" id="UP000054630">
    <property type="component" value="Unassembled WGS sequence"/>
</dbReference>
<feature type="transmembrane region" description="Helical" evidence="8">
    <location>
        <begin position="1172"/>
        <end position="1197"/>
    </location>
</feature>
<feature type="domain" description="Fibronectin type-III" evidence="10">
    <location>
        <begin position="970"/>
        <end position="1070"/>
    </location>
</feature>
<dbReference type="PROSITE" id="PS50835">
    <property type="entry name" value="IG_LIKE"/>
    <property type="match status" value="4"/>
</dbReference>
<evidence type="ECO:0000256" key="4">
    <source>
        <dbReference type="ARBA" id="ARBA00023157"/>
    </source>
</evidence>
<dbReference type="FunFam" id="2.60.40.10:FF:000551">
    <property type="entry name" value="Protogenin A"/>
    <property type="match status" value="1"/>
</dbReference>
<gene>
    <name evidence="11" type="primary">Neo1</name>
    <name evidence="11" type="ORF">T07_13481</name>
</gene>
<feature type="domain" description="Ig-like" evidence="9">
    <location>
        <begin position="430"/>
        <end position="514"/>
    </location>
</feature>
<evidence type="ECO:0000259" key="10">
    <source>
        <dbReference type="PROSITE" id="PS50853"/>
    </source>
</evidence>
<dbReference type="SMART" id="SM00408">
    <property type="entry name" value="IGc2"/>
    <property type="match status" value="4"/>
</dbReference>
<feature type="domain" description="Fibronectin type-III" evidence="10">
    <location>
        <begin position="765"/>
        <end position="860"/>
    </location>
</feature>
<dbReference type="InterPro" id="IPR050964">
    <property type="entry name" value="Striated_Muscle_Regulatory"/>
</dbReference>
<dbReference type="InterPro" id="IPR036179">
    <property type="entry name" value="Ig-like_dom_sf"/>
</dbReference>
<feature type="non-terminal residue" evidence="11">
    <location>
        <position position="1"/>
    </location>
</feature>
<keyword evidence="12" id="KW-1185">Reference proteome</keyword>
<dbReference type="PRINTS" id="PR00014">
    <property type="entry name" value="FNTYPEIII"/>
</dbReference>
<dbReference type="GO" id="GO:0016020">
    <property type="term" value="C:membrane"/>
    <property type="evidence" value="ECO:0007669"/>
    <property type="project" value="UniProtKB-SubCell"/>
</dbReference>
<accession>A0A0V0RWT8</accession>
<keyword evidence="2" id="KW-0677">Repeat</keyword>
<dbReference type="InterPro" id="IPR003599">
    <property type="entry name" value="Ig_sub"/>
</dbReference>
<feature type="domain" description="Ig-like" evidence="9">
    <location>
        <begin position="211"/>
        <end position="324"/>
    </location>
</feature>
<feature type="transmembrane region" description="Helical" evidence="8">
    <location>
        <begin position="518"/>
        <end position="538"/>
    </location>
</feature>
<dbReference type="OrthoDB" id="114660at2759"/>
<feature type="region of interest" description="Disordered" evidence="7">
    <location>
        <begin position="1505"/>
        <end position="1571"/>
    </location>
</feature>
<evidence type="ECO:0000256" key="8">
    <source>
        <dbReference type="SAM" id="Phobius"/>
    </source>
</evidence>
<feature type="domain" description="Fibronectin type-III" evidence="10">
    <location>
        <begin position="1072"/>
        <end position="1169"/>
    </location>
</feature>
<dbReference type="PANTHER" id="PTHR13817:SF173">
    <property type="entry name" value="FRAZZLED"/>
    <property type="match status" value="1"/>
</dbReference>
<feature type="transmembrane region" description="Helical" evidence="8">
    <location>
        <begin position="30"/>
        <end position="53"/>
    </location>
</feature>
<dbReference type="Pfam" id="PF00041">
    <property type="entry name" value="fn3"/>
    <property type="match status" value="6"/>
</dbReference>
<dbReference type="EMBL" id="JYDL01000066">
    <property type="protein sequence ID" value="KRX18930.1"/>
    <property type="molecule type" value="Genomic_DNA"/>
</dbReference>
<organism evidence="11 12">
    <name type="scientific">Trichinella nelsoni</name>
    <dbReference type="NCBI Taxonomy" id="6336"/>
    <lineage>
        <taxon>Eukaryota</taxon>
        <taxon>Metazoa</taxon>
        <taxon>Ecdysozoa</taxon>
        <taxon>Nematoda</taxon>
        <taxon>Enoplea</taxon>
        <taxon>Dorylaimia</taxon>
        <taxon>Trichinellida</taxon>
        <taxon>Trichinellidae</taxon>
        <taxon>Trichinella</taxon>
    </lineage>
</organism>
<dbReference type="CDD" id="cd00096">
    <property type="entry name" value="Ig"/>
    <property type="match status" value="1"/>
</dbReference>
<dbReference type="STRING" id="6336.A0A0V0RWT8"/>
<dbReference type="InterPro" id="IPR036116">
    <property type="entry name" value="FN3_sf"/>
</dbReference>
<feature type="domain" description="Ig-like" evidence="9">
    <location>
        <begin position="333"/>
        <end position="425"/>
    </location>
</feature>
<reference evidence="11 12" key="1">
    <citation type="submission" date="2015-01" db="EMBL/GenBank/DDBJ databases">
        <title>Evolution of Trichinella species and genotypes.</title>
        <authorList>
            <person name="Korhonen P.K."/>
            <person name="Edoardo P."/>
            <person name="Giuseppe L.R."/>
            <person name="Gasser R.B."/>
        </authorList>
    </citation>
    <scope>NUCLEOTIDE SEQUENCE [LARGE SCALE GENOMIC DNA]</scope>
    <source>
        <strain evidence="11">ISS37</strain>
    </source>
</reference>
<dbReference type="Pfam" id="PF07679">
    <property type="entry name" value="I-set"/>
    <property type="match status" value="3"/>
</dbReference>
<feature type="transmembrane region" description="Helical" evidence="8">
    <location>
        <begin position="1230"/>
        <end position="1255"/>
    </location>
</feature>
<keyword evidence="5" id="KW-0325">Glycoprotein</keyword>
<comment type="caution">
    <text evidence="11">The sequence shown here is derived from an EMBL/GenBank/DDBJ whole genome shotgun (WGS) entry which is preliminary data.</text>
</comment>
<protein>
    <submittedName>
        <fullName evidence="11">Neogenin-like protein</fullName>
    </submittedName>
</protein>
<dbReference type="Pfam" id="PF13927">
    <property type="entry name" value="Ig_3"/>
    <property type="match status" value="1"/>
</dbReference>
<dbReference type="InterPro" id="IPR003961">
    <property type="entry name" value="FN3_dom"/>
</dbReference>
<dbReference type="FunFam" id="2.60.40.10:FF:000004">
    <property type="entry name" value="DCC isoform 1"/>
    <property type="match status" value="1"/>
</dbReference>
<evidence type="ECO:0000256" key="6">
    <source>
        <dbReference type="ARBA" id="ARBA00023319"/>
    </source>
</evidence>
<evidence type="ECO:0000256" key="7">
    <source>
        <dbReference type="SAM" id="MobiDB-lite"/>
    </source>
</evidence>
<dbReference type="FunFam" id="2.60.40.10:FF:000032">
    <property type="entry name" value="palladin isoform X1"/>
    <property type="match status" value="1"/>
</dbReference>
<dbReference type="PROSITE" id="PS50853">
    <property type="entry name" value="FN3"/>
    <property type="match status" value="6"/>
</dbReference>
<keyword evidence="6" id="KW-0393">Immunoglobulin domain</keyword>
<feature type="compositionally biased region" description="Polar residues" evidence="7">
    <location>
        <begin position="1532"/>
        <end position="1544"/>
    </location>
</feature>
<feature type="domain" description="Fibronectin type-III" evidence="10">
    <location>
        <begin position="654"/>
        <end position="762"/>
    </location>
</feature>